<proteinExistence type="predicted"/>
<reference evidence="2" key="1">
    <citation type="submission" date="2022-11" db="UniProtKB">
        <authorList>
            <consortium name="WormBaseParasite"/>
        </authorList>
    </citation>
    <scope>IDENTIFICATION</scope>
</reference>
<name>A0A914D7P5_9BILA</name>
<protein>
    <submittedName>
        <fullName evidence="2">Uncharacterized protein</fullName>
    </submittedName>
</protein>
<keyword evidence="1" id="KW-1185">Reference proteome</keyword>
<sequence length="130" mass="15044">MCLMMIFNVDFGPIIGKVKRGYLDRTATGLGEELVRGTGTGIWNRVRYVRQGYGGQEQRDTDRTMKFSMKKRTETWDRYVRQEPIIRRETVKHGLSDIRMAVITSFDIHFGTKSQRFPSGFSGEQEKSTI</sequence>
<dbReference type="WBParaSite" id="ACRNAN_scaffold2067.g32830.t1">
    <property type="protein sequence ID" value="ACRNAN_scaffold2067.g32830.t1"/>
    <property type="gene ID" value="ACRNAN_scaffold2067.g32830"/>
</dbReference>
<accession>A0A914D7P5</accession>
<evidence type="ECO:0000313" key="2">
    <source>
        <dbReference type="WBParaSite" id="ACRNAN_scaffold2067.g32830.t1"/>
    </source>
</evidence>
<dbReference type="Proteomes" id="UP000887540">
    <property type="component" value="Unplaced"/>
</dbReference>
<organism evidence="1 2">
    <name type="scientific">Acrobeloides nanus</name>
    <dbReference type="NCBI Taxonomy" id="290746"/>
    <lineage>
        <taxon>Eukaryota</taxon>
        <taxon>Metazoa</taxon>
        <taxon>Ecdysozoa</taxon>
        <taxon>Nematoda</taxon>
        <taxon>Chromadorea</taxon>
        <taxon>Rhabditida</taxon>
        <taxon>Tylenchina</taxon>
        <taxon>Cephalobomorpha</taxon>
        <taxon>Cephaloboidea</taxon>
        <taxon>Cephalobidae</taxon>
        <taxon>Acrobeloides</taxon>
    </lineage>
</organism>
<dbReference type="AlphaFoldDB" id="A0A914D7P5"/>
<evidence type="ECO:0000313" key="1">
    <source>
        <dbReference type="Proteomes" id="UP000887540"/>
    </source>
</evidence>